<proteinExistence type="predicted"/>
<organism evidence="1">
    <name type="scientific">Cucumis melo</name>
    <name type="common">Muskmelon</name>
    <dbReference type="NCBI Taxonomy" id="3656"/>
    <lineage>
        <taxon>Eukaryota</taxon>
        <taxon>Viridiplantae</taxon>
        <taxon>Streptophyta</taxon>
        <taxon>Embryophyta</taxon>
        <taxon>Tracheophyta</taxon>
        <taxon>Spermatophyta</taxon>
        <taxon>Magnoliopsida</taxon>
        <taxon>eudicotyledons</taxon>
        <taxon>Gunneridae</taxon>
        <taxon>Pentapetalae</taxon>
        <taxon>rosids</taxon>
        <taxon>fabids</taxon>
        <taxon>Cucurbitales</taxon>
        <taxon>Cucurbitaceae</taxon>
        <taxon>Benincaseae</taxon>
        <taxon>Cucumis</taxon>
    </lineage>
</organism>
<dbReference type="AlphaFoldDB" id="A0A9I9EEX4"/>
<sequence>MLLSEQLGTGSARMGSLSEMNDLASTFAKRKNPDDMQQLSFPKVMISVPTSIATLLKDLYHLNKVVTGTRHPGVIGDRGSNKYELGYLRKKCKKGDEKFLWREHHKEPVNLFMCFCPWTNLPIPFNFQMKVSKKVNMKGKYERNRHRDPLILLSFPSCRMF</sequence>
<dbReference type="EnsemblPlants" id="MELO3C032802.2.1">
    <property type="protein sequence ID" value="MELO3C032802.2.1"/>
    <property type="gene ID" value="MELO3C032802.2"/>
</dbReference>
<reference evidence="1" key="1">
    <citation type="submission" date="2023-03" db="UniProtKB">
        <authorList>
            <consortium name="EnsemblPlants"/>
        </authorList>
    </citation>
    <scope>IDENTIFICATION</scope>
</reference>
<evidence type="ECO:0000313" key="1">
    <source>
        <dbReference type="EnsemblPlants" id="MELO3C032802.2.1"/>
    </source>
</evidence>
<dbReference type="Gramene" id="MELO3C032802.2.1">
    <property type="protein sequence ID" value="MELO3C032802.2.1"/>
    <property type="gene ID" value="MELO3C032802.2"/>
</dbReference>
<protein>
    <submittedName>
        <fullName evidence="1">Uncharacterized protein</fullName>
    </submittedName>
</protein>
<name>A0A9I9EEX4_CUCME</name>
<accession>A0A9I9EEX4</accession>